<protein>
    <recommendedName>
        <fullName evidence="5">Bromo domain-containing protein</fullName>
    </recommendedName>
</protein>
<dbReference type="PANTHER" id="PTHR22881">
    <property type="entry name" value="BROMODOMAIN CONTAINING PROTEIN"/>
    <property type="match status" value="1"/>
</dbReference>
<evidence type="ECO:0008006" key="5">
    <source>
        <dbReference type="Google" id="ProtNLM"/>
    </source>
</evidence>
<organism evidence="3 4">
    <name type="scientific">Clitoria ternatea</name>
    <name type="common">Butterfly pea</name>
    <dbReference type="NCBI Taxonomy" id="43366"/>
    <lineage>
        <taxon>Eukaryota</taxon>
        <taxon>Viridiplantae</taxon>
        <taxon>Streptophyta</taxon>
        <taxon>Embryophyta</taxon>
        <taxon>Tracheophyta</taxon>
        <taxon>Spermatophyta</taxon>
        <taxon>Magnoliopsida</taxon>
        <taxon>eudicotyledons</taxon>
        <taxon>Gunneridae</taxon>
        <taxon>Pentapetalae</taxon>
        <taxon>rosids</taxon>
        <taxon>fabids</taxon>
        <taxon>Fabales</taxon>
        <taxon>Fabaceae</taxon>
        <taxon>Papilionoideae</taxon>
        <taxon>50 kb inversion clade</taxon>
        <taxon>NPAAA clade</taxon>
        <taxon>indigoferoid/millettioid clade</taxon>
        <taxon>Phaseoleae</taxon>
        <taxon>Clitoria</taxon>
    </lineage>
</organism>
<proteinExistence type="predicted"/>
<dbReference type="Gene3D" id="1.20.920.10">
    <property type="entry name" value="Bromodomain-like"/>
    <property type="match status" value="1"/>
</dbReference>
<keyword evidence="4" id="KW-1185">Reference proteome</keyword>
<evidence type="ECO:0000313" key="4">
    <source>
        <dbReference type="Proteomes" id="UP001359559"/>
    </source>
</evidence>
<evidence type="ECO:0000313" key="3">
    <source>
        <dbReference type="EMBL" id="KAK7301569.1"/>
    </source>
</evidence>
<name>A0AAN9JQB7_CLITE</name>
<sequence>MKSDVFLICSNAMQYNAVETIYHKQAQSIQELARKKFEKLRIDFECSHSELRSDKKSRSNSLVKKLAKRPPGHTSQEPVGSDFSSGATLATIGDVLPTSHPMQGVICERPGNIDGLV</sequence>
<reference evidence="3 4" key="1">
    <citation type="submission" date="2024-01" db="EMBL/GenBank/DDBJ databases">
        <title>The genomes of 5 underutilized Papilionoideae crops provide insights into root nodulation and disease resistance.</title>
        <authorList>
            <person name="Yuan L."/>
        </authorList>
    </citation>
    <scope>NUCLEOTIDE SEQUENCE [LARGE SCALE GENOMIC DNA]</scope>
    <source>
        <strain evidence="3">LY-2023</strain>
        <tissue evidence="3">Leaf</tissue>
    </source>
</reference>
<dbReference type="EMBL" id="JAYKXN010000003">
    <property type="protein sequence ID" value="KAK7301569.1"/>
    <property type="molecule type" value="Genomic_DNA"/>
</dbReference>
<dbReference type="Proteomes" id="UP001359559">
    <property type="component" value="Unassembled WGS sequence"/>
</dbReference>
<accession>A0AAN9JQB7</accession>
<evidence type="ECO:0000256" key="2">
    <source>
        <dbReference type="SAM" id="MobiDB-lite"/>
    </source>
</evidence>
<feature type="compositionally biased region" description="Polar residues" evidence="2">
    <location>
        <begin position="73"/>
        <end position="86"/>
    </location>
</feature>
<dbReference type="InterPro" id="IPR051831">
    <property type="entry name" value="Bromodomain_contain_prot"/>
</dbReference>
<dbReference type="InterPro" id="IPR036427">
    <property type="entry name" value="Bromodomain-like_sf"/>
</dbReference>
<dbReference type="SUPFAM" id="SSF47370">
    <property type="entry name" value="Bromodomain"/>
    <property type="match status" value="1"/>
</dbReference>
<evidence type="ECO:0000256" key="1">
    <source>
        <dbReference type="ARBA" id="ARBA00023117"/>
    </source>
</evidence>
<keyword evidence="1" id="KW-0103">Bromodomain</keyword>
<dbReference type="PANTHER" id="PTHR22881:SF42">
    <property type="entry name" value="DNA-BINDING BROMODOMAIN-CONTAINING PROTEIN"/>
    <property type="match status" value="1"/>
</dbReference>
<gene>
    <name evidence="3" type="ORF">RJT34_12436</name>
</gene>
<comment type="caution">
    <text evidence="3">The sequence shown here is derived from an EMBL/GenBank/DDBJ whole genome shotgun (WGS) entry which is preliminary data.</text>
</comment>
<feature type="region of interest" description="Disordered" evidence="2">
    <location>
        <begin position="50"/>
        <end position="86"/>
    </location>
</feature>
<dbReference type="AlphaFoldDB" id="A0AAN9JQB7"/>